<keyword evidence="3" id="KW-1185">Reference proteome</keyword>
<evidence type="ECO:0000313" key="3">
    <source>
        <dbReference type="Proteomes" id="UP000181790"/>
    </source>
</evidence>
<dbReference type="Pfam" id="PF00232">
    <property type="entry name" value="Glyco_hydro_1"/>
    <property type="match status" value="1"/>
</dbReference>
<dbReference type="EMBL" id="MORL01000031">
    <property type="protein sequence ID" value="OIN55934.1"/>
    <property type="molecule type" value="Genomic_DNA"/>
</dbReference>
<dbReference type="Gene3D" id="3.20.20.80">
    <property type="entry name" value="Glycosidases"/>
    <property type="match status" value="1"/>
</dbReference>
<accession>A0A1S2VB30</accession>
<proteinExistence type="predicted"/>
<evidence type="ECO:0000313" key="2">
    <source>
        <dbReference type="EMBL" id="OIN55934.1"/>
    </source>
</evidence>
<dbReference type="AlphaFoldDB" id="A0A1S2VB30"/>
<reference evidence="2 3" key="1">
    <citation type="submission" date="2016-10" db="EMBL/GenBank/DDBJ databases">
        <title>Arsenicibacter rosenii gen. nov., sp. nov., an efficient arsenic-methylating bacterium isolated from an arsenic-contaminated paddy soil.</title>
        <authorList>
            <person name="Huang K."/>
        </authorList>
    </citation>
    <scope>NUCLEOTIDE SEQUENCE [LARGE SCALE GENOMIC DNA]</scope>
    <source>
        <strain evidence="2 3">SM-1</strain>
    </source>
</reference>
<dbReference type="GO" id="GO:0005975">
    <property type="term" value="P:carbohydrate metabolic process"/>
    <property type="evidence" value="ECO:0007669"/>
    <property type="project" value="InterPro"/>
</dbReference>
<dbReference type="GO" id="GO:0004553">
    <property type="term" value="F:hydrolase activity, hydrolyzing O-glycosyl compounds"/>
    <property type="evidence" value="ECO:0007669"/>
    <property type="project" value="InterPro"/>
</dbReference>
<keyword evidence="2" id="KW-0378">Hydrolase</keyword>
<dbReference type="InterPro" id="IPR001360">
    <property type="entry name" value="Glyco_hydro_1"/>
</dbReference>
<sequence>MSQLARSGHLHRLSDLDAFAGLDIKTIRYPILWEALAPAQQDTTDWQWADQRLRHLAKAGIQPVVGLVHHGCGPRYATFDQPERFEQGLVHFAAGLARRHPGIQAYTPINEPMTTARFSGLYGHWYPHQRDPYSFFKLLFCQCRATINAMKAIREVNSDAQLIQTEDLGKTHATDALQYQADWENDRRWLTWDLLTGSFTPAHPLWQYCRWLGFTDHELWYFADNPCPPDIIGINHYITSERYLDDNLSGYPEAMWGGNGQHRYVDTEVVRAAPARRAGLGALIEETWARYKRPLALTEVHIGASAEEQLLWLHEAWVIARAAKTAGIDVKAVTSWALLGSFDWHCLVTRQDNHYEPGVYDCRGKALVAMPLEALVRRLAAGRSARDLLPQGKGWWHQRLSEPPTKTPHSLMKHSPVEALQ</sequence>
<dbReference type="InterPro" id="IPR017853">
    <property type="entry name" value="GH"/>
</dbReference>
<dbReference type="SUPFAM" id="SSF51445">
    <property type="entry name" value="(Trans)glycosidases"/>
    <property type="match status" value="1"/>
</dbReference>
<evidence type="ECO:0000256" key="1">
    <source>
        <dbReference type="SAM" id="MobiDB-lite"/>
    </source>
</evidence>
<feature type="region of interest" description="Disordered" evidence="1">
    <location>
        <begin position="397"/>
        <end position="421"/>
    </location>
</feature>
<name>A0A1S2VB30_9BACT</name>
<protein>
    <submittedName>
        <fullName evidence="2">Glycoside hydrolase</fullName>
    </submittedName>
</protein>
<comment type="caution">
    <text evidence="2">The sequence shown here is derived from an EMBL/GenBank/DDBJ whole genome shotgun (WGS) entry which is preliminary data.</text>
</comment>
<dbReference type="Proteomes" id="UP000181790">
    <property type="component" value="Unassembled WGS sequence"/>
</dbReference>
<gene>
    <name evidence="2" type="ORF">BLX24_27220</name>
</gene>
<organism evidence="2 3">
    <name type="scientific">Arsenicibacter rosenii</name>
    <dbReference type="NCBI Taxonomy" id="1750698"/>
    <lineage>
        <taxon>Bacteria</taxon>
        <taxon>Pseudomonadati</taxon>
        <taxon>Bacteroidota</taxon>
        <taxon>Cytophagia</taxon>
        <taxon>Cytophagales</taxon>
        <taxon>Spirosomataceae</taxon>
        <taxon>Arsenicibacter</taxon>
    </lineage>
</organism>